<accession>A0A2H1J2I7</accession>
<dbReference type="InterPro" id="IPR027417">
    <property type="entry name" value="P-loop_NTPase"/>
</dbReference>
<dbReference type="PANTHER" id="PTHR13748:SF62">
    <property type="entry name" value="COBW DOMAIN-CONTAINING PROTEIN"/>
    <property type="match status" value="1"/>
</dbReference>
<dbReference type="Pfam" id="PF02492">
    <property type="entry name" value="cobW"/>
    <property type="match status" value="1"/>
</dbReference>
<evidence type="ECO:0000313" key="3">
    <source>
        <dbReference type="EMBL" id="SMX81442.1"/>
    </source>
</evidence>
<feature type="domain" description="CobW C-terminal" evidence="2">
    <location>
        <begin position="219"/>
        <end position="296"/>
    </location>
</feature>
<dbReference type="PANTHER" id="PTHR13748">
    <property type="entry name" value="COBW-RELATED"/>
    <property type="match status" value="1"/>
</dbReference>
<name>A0A2H1J2I7_BREAU</name>
<dbReference type="InterPro" id="IPR011629">
    <property type="entry name" value="CobW-like_C"/>
</dbReference>
<dbReference type="SUPFAM" id="SSF90002">
    <property type="entry name" value="Hypothetical protein YjiA, C-terminal domain"/>
    <property type="match status" value="1"/>
</dbReference>
<feature type="domain" description="CobW/HypB/UreG nucleotide-binding" evidence="1">
    <location>
        <begin position="6"/>
        <end position="175"/>
    </location>
</feature>
<reference evidence="4" key="1">
    <citation type="submission" date="2017-03" db="EMBL/GenBank/DDBJ databases">
        <authorList>
            <person name="Monnet C."/>
        </authorList>
    </citation>
    <scope>NUCLEOTIDE SEQUENCE [LARGE SCALE GENOMIC DNA]</scope>
    <source>
        <strain evidence="4">CNRZ 920</strain>
    </source>
</reference>
<sequence>MNTRVGIVGGYLGSGKTTLVNRFLTSVLPGRTAVVINDFGSINIDASLIASSSDDTIELTNGCICCQINDDATRIMTALAKRDDLDNVICEVSGVGDPGQLAQWREFPGFAPGPVLVCADATAVRRLLRDEFVGDTVARQLKAAEVVLLTKTDVARPDEIEASTEACADAAPEAKLIVQNAEDPDATAAEAFAPVAVANGILNEPLSIPDVADHALVHASITVEFDGPVDMDDVILALTSSSTQLLRAKGIIMDKAGDWKEIQLACGKLNINTQNFDRHSSERSVIVLIAAGPEADRHVDETAALLYGTSTFK</sequence>
<organism evidence="3 4">
    <name type="scientific">Brevibacterium aurantiacum</name>
    <dbReference type="NCBI Taxonomy" id="273384"/>
    <lineage>
        <taxon>Bacteria</taxon>
        <taxon>Bacillati</taxon>
        <taxon>Actinomycetota</taxon>
        <taxon>Actinomycetes</taxon>
        <taxon>Micrococcales</taxon>
        <taxon>Brevibacteriaceae</taxon>
        <taxon>Brevibacterium</taxon>
    </lineage>
</organism>
<dbReference type="Gene3D" id="3.40.50.300">
    <property type="entry name" value="P-loop containing nucleotide triphosphate hydrolases"/>
    <property type="match status" value="1"/>
</dbReference>
<protein>
    <submittedName>
        <fullName evidence="3">GTPase, G3E family</fullName>
    </submittedName>
</protein>
<dbReference type="AlphaFoldDB" id="A0A2H1J2I7"/>
<evidence type="ECO:0000259" key="1">
    <source>
        <dbReference type="Pfam" id="PF02492"/>
    </source>
</evidence>
<evidence type="ECO:0000259" key="2">
    <source>
        <dbReference type="Pfam" id="PF07683"/>
    </source>
</evidence>
<proteinExistence type="predicted"/>
<evidence type="ECO:0000313" key="4">
    <source>
        <dbReference type="Proteomes" id="UP000234289"/>
    </source>
</evidence>
<gene>
    <name evidence="3" type="ORF">BAUR920_01643</name>
</gene>
<dbReference type="Pfam" id="PF07683">
    <property type="entry name" value="CobW_C"/>
    <property type="match status" value="1"/>
</dbReference>
<dbReference type="Proteomes" id="UP000234289">
    <property type="component" value="Unassembled WGS sequence"/>
</dbReference>
<dbReference type="GO" id="GO:0005737">
    <property type="term" value="C:cytoplasm"/>
    <property type="evidence" value="ECO:0007669"/>
    <property type="project" value="TreeGrafter"/>
</dbReference>
<dbReference type="EMBL" id="FXZG01000008">
    <property type="protein sequence ID" value="SMX81442.1"/>
    <property type="molecule type" value="Genomic_DNA"/>
</dbReference>
<dbReference type="InterPro" id="IPR051316">
    <property type="entry name" value="Zinc-reg_GTPase_activator"/>
</dbReference>
<dbReference type="RefSeq" id="WP_101639016.1">
    <property type="nucleotide sequence ID" value="NZ_FXZG01000008.1"/>
</dbReference>
<dbReference type="SUPFAM" id="SSF52540">
    <property type="entry name" value="P-loop containing nucleoside triphosphate hydrolases"/>
    <property type="match status" value="1"/>
</dbReference>
<dbReference type="InterPro" id="IPR003495">
    <property type="entry name" value="CobW/HypB/UreG_nucleotide-bd"/>
</dbReference>